<evidence type="ECO:0000313" key="6">
    <source>
        <dbReference type="EMBL" id="EPZ32629.1"/>
    </source>
</evidence>
<evidence type="ECO:0000259" key="5">
    <source>
        <dbReference type="PROSITE" id="PS51401"/>
    </source>
</evidence>
<evidence type="ECO:0000256" key="1">
    <source>
        <dbReference type="ARBA" id="ARBA00022723"/>
    </source>
</evidence>
<dbReference type="Proteomes" id="UP000030755">
    <property type="component" value="Unassembled WGS sequence"/>
</dbReference>
<keyword evidence="3" id="KW-0862">Zinc</keyword>
<dbReference type="OMA" id="KGYTCCK"/>
<keyword evidence="7" id="KW-1185">Reference proteome</keyword>
<dbReference type="InterPro" id="IPR039790">
    <property type="entry name" value="CHRD1"/>
</dbReference>
<feature type="domain" description="CS" evidence="4">
    <location>
        <begin position="214"/>
        <end position="303"/>
    </location>
</feature>
<dbReference type="PROSITE" id="PS51203">
    <property type="entry name" value="CS"/>
    <property type="match status" value="1"/>
</dbReference>
<dbReference type="AlphaFoldDB" id="A0A075AVV2"/>
<dbReference type="InterPro" id="IPR008978">
    <property type="entry name" value="HSP20-like_chaperone"/>
</dbReference>
<evidence type="ECO:0000256" key="2">
    <source>
        <dbReference type="ARBA" id="ARBA00022737"/>
    </source>
</evidence>
<gene>
    <name evidence="6" type="ORF">O9G_002715</name>
</gene>
<dbReference type="InterPro" id="IPR007052">
    <property type="entry name" value="CS_dom"/>
</dbReference>
<reference evidence="6 7" key="1">
    <citation type="journal article" date="2013" name="Curr. Biol.">
        <title>Shared signatures of parasitism and phylogenomics unite Cryptomycota and microsporidia.</title>
        <authorList>
            <person name="James T.Y."/>
            <person name="Pelin A."/>
            <person name="Bonen L."/>
            <person name="Ahrendt S."/>
            <person name="Sain D."/>
            <person name="Corradi N."/>
            <person name="Stajich J.E."/>
        </authorList>
    </citation>
    <scope>NUCLEOTIDE SEQUENCE [LARGE SCALE GENOMIC DNA]</scope>
    <source>
        <strain evidence="6 7">CSF55</strain>
    </source>
</reference>
<dbReference type="HOGENOM" id="CLU_040079_1_1_1"/>
<dbReference type="SUPFAM" id="SSF49764">
    <property type="entry name" value="HSP20-like chaperones"/>
    <property type="match status" value="1"/>
</dbReference>
<organism evidence="6 7">
    <name type="scientific">Rozella allomycis (strain CSF55)</name>
    <dbReference type="NCBI Taxonomy" id="988480"/>
    <lineage>
        <taxon>Eukaryota</taxon>
        <taxon>Fungi</taxon>
        <taxon>Fungi incertae sedis</taxon>
        <taxon>Cryptomycota</taxon>
        <taxon>Cryptomycota incertae sedis</taxon>
        <taxon>Rozella</taxon>
    </lineage>
</organism>
<dbReference type="Pfam" id="PF04969">
    <property type="entry name" value="CS"/>
    <property type="match status" value="1"/>
</dbReference>
<proteinExistence type="predicted"/>
<dbReference type="InterPro" id="IPR007051">
    <property type="entry name" value="CHORD_dom"/>
</dbReference>
<sequence length="341" mass="38466">MSLVKCKNRGCNKMFDPDQNNEESCCFHTMGPIFHEGMKGWGCCSKRVIEFNDFLNIPGCTTGKHSTIEVAEEKKESTPTTLAGVPTRSENIVVNENINKNTEFFSFQHSDVNKEKESKNKIKEEDLNDIKDAKIGVGTKCKRKGCNAVFNGEESREEECHFHPGDPIFHEGSKGYTCCSRKVLEFDEFLKIKGCKLGKHRFTEPQVVQQKEEKIDIKHDWYQTQTHIIVSLFAKKADKENTVISFTQNSFTASIKFQDGRSTVYEANLFDCIDEENSRYSILGTKIELSLKKKSGISWPTLNPSANVTSFTTFGVSGTTGTIGSKEMVYNNDIPLNSLSR</sequence>
<dbReference type="PROSITE" id="PS51401">
    <property type="entry name" value="CHORD"/>
    <property type="match status" value="2"/>
</dbReference>
<keyword evidence="1" id="KW-0479">Metal-binding</keyword>
<dbReference type="GO" id="GO:0046872">
    <property type="term" value="F:metal ion binding"/>
    <property type="evidence" value="ECO:0007669"/>
    <property type="project" value="UniProtKB-KW"/>
</dbReference>
<dbReference type="PANTHER" id="PTHR46983:SF3">
    <property type="entry name" value="CHPADIPLOID STATE MAINTENANCE PROTEIN CHPA"/>
    <property type="match status" value="1"/>
</dbReference>
<dbReference type="Pfam" id="PF04968">
    <property type="entry name" value="CHORD"/>
    <property type="match status" value="2"/>
</dbReference>
<dbReference type="Gene3D" id="2.60.40.790">
    <property type="match status" value="1"/>
</dbReference>
<evidence type="ECO:0000259" key="4">
    <source>
        <dbReference type="PROSITE" id="PS51203"/>
    </source>
</evidence>
<evidence type="ECO:0000313" key="7">
    <source>
        <dbReference type="Proteomes" id="UP000030755"/>
    </source>
</evidence>
<keyword evidence="2" id="KW-0677">Repeat</keyword>
<dbReference type="OrthoDB" id="1898560at2759"/>
<name>A0A075AVV2_ROZAC</name>
<dbReference type="EMBL" id="KE561130">
    <property type="protein sequence ID" value="EPZ32629.1"/>
    <property type="molecule type" value="Genomic_DNA"/>
</dbReference>
<accession>A0A075AVV2</accession>
<dbReference type="PANTHER" id="PTHR46983">
    <property type="entry name" value="CYSTEINE AND HISTIDINE-RICH DOMAIN-CONTAINING PROTEIN 1"/>
    <property type="match status" value="1"/>
</dbReference>
<feature type="domain" description="CHORD" evidence="5">
    <location>
        <begin position="6"/>
        <end position="65"/>
    </location>
</feature>
<evidence type="ECO:0000256" key="3">
    <source>
        <dbReference type="ARBA" id="ARBA00022833"/>
    </source>
</evidence>
<dbReference type="Gene3D" id="4.10.1130.20">
    <property type="match status" value="2"/>
</dbReference>
<feature type="domain" description="CHORD" evidence="5">
    <location>
        <begin position="141"/>
        <end position="200"/>
    </location>
</feature>
<dbReference type="STRING" id="988480.A0A075AVV2"/>
<dbReference type="CDD" id="cd06466">
    <property type="entry name" value="p23_CS_SGT1_like"/>
    <property type="match status" value="1"/>
</dbReference>
<protein>
    <submittedName>
        <fullName evidence="6">Cysteine/histidine-rich domain-containing protein</fullName>
    </submittedName>
</protein>